<organism evidence="1 2">
    <name type="scientific">Roridomyces roridus</name>
    <dbReference type="NCBI Taxonomy" id="1738132"/>
    <lineage>
        <taxon>Eukaryota</taxon>
        <taxon>Fungi</taxon>
        <taxon>Dikarya</taxon>
        <taxon>Basidiomycota</taxon>
        <taxon>Agaricomycotina</taxon>
        <taxon>Agaricomycetes</taxon>
        <taxon>Agaricomycetidae</taxon>
        <taxon>Agaricales</taxon>
        <taxon>Marasmiineae</taxon>
        <taxon>Mycenaceae</taxon>
        <taxon>Roridomyces</taxon>
    </lineage>
</organism>
<dbReference type="EMBL" id="JARKIF010000043">
    <property type="protein sequence ID" value="KAJ7608723.1"/>
    <property type="molecule type" value="Genomic_DNA"/>
</dbReference>
<name>A0AAD7B3B5_9AGAR</name>
<keyword evidence="2" id="KW-1185">Reference proteome</keyword>
<gene>
    <name evidence="1" type="ORF">FB45DRAFT_1039397</name>
</gene>
<dbReference type="Proteomes" id="UP001221142">
    <property type="component" value="Unassembled WGS sequence"/>
</dbReference>
<accession>A0AAD7B3B5</accession>
<evidence type="ECO:0000313" key="1">
    <source>
        <dbReference type="EMBL" id="KAJ7608723.1"/>
    </source>
</evidence>
<protein>
    <submittedName>
        <fullName evidence="1">Uncharacterized protein</fullName>
    </submittedName>
</protein>
<sequence>MASFAWFPPSVQDPLPNLVDAPLPQKSALLQVAQQSQSLLEPEHENIVRRQIFLLFYASAPAETRVYEDDNRNEWNALLLGFYTQKEEIVSPTVRFEQTVPFSKNILAEETDPDELSAVLGREVYSNIKFCLASTMTVEAFDVWSDVYRDADSKMDPKSKQVLFPHFIVVHKKPDDTDTQAKAMNRGRAHLISLIAFYAALGIVDRSFYAFVTSGPKGILLMGWKSTQFERTYVFEKNIINVDIRQPSEAYRFAVFLLRLREEQADLMRRVQSALEAGAHTRSEFLGWRARKEADA</sequence>
<evidence type="ECO:0000313" key="2">
    <source>
        <dbReference type="Proteomes" id="UP001221142"/>
    </source>
</evidence>
<comment type="caution">
    <text evidence="1">The sequence shown here is derived from an EMBL/GenBank/DDBJ whole genome shotgun (WGS) entry which is preliminary data.</text>
</comment>
<dbReference type="AlphaFoldDB" id="A0AAD7B3B5"/>
<reference evidence="1" key="1">
    <citation type="submission" date="2023-03" db="EMBL/GenBank/DDBJ databases">
        <title>Massive genome expansion in bonnet fungi (Mycena s.s.) driven by repeated elements and novel gene families across ecological guilds.</title>
        <authorList>
            <consortium name="Lawrence Berkeley National Laboratory"/>
            <person name="Harder C.B."/>
            <person name="Miyauchi S."/>
            <person name="Viragh M."/>
            <person name="Kuo A."/>
            <person name="Thoen E."/>
            <person name="Andreopoulos B."/>
            <person name="Lu D."/>
            <person name="Skrede I."/>
            <person name="Drula E."/>
            <person name="Henrissat B."/>
            <person name="Morin E."/>
            <person name="Kohler A."/>
            <person name="Barry K."/>
            <person name="LaButti K."/>
            <person name="Morin E."/>
            <person name="Salamov A."/>
            <person name="Lipzen A."/>
            <person name="Mereny Z."/>
            <person name="Hegedus B."/>
            <person name="Baldrian P."/>
            <person name="Stursova M."/>
            <person name="Weitz H."/>
            <person name="Taylor A."/>
            <person name="Grigoriev I.V."/>
            <person name="Nagy L.G."/>
            <person name="Martin F."/>
            <person name="Kauserud H."/>
        </authorList>
    </citation>
    <scope>NUCLEOTIDE SEQUENCE</scope>
    <source>
        <strain evidence="1">9284</strain>
    </source>
</reference>
<proteinExistence type="predicted"/>